<evidence type="ECO:0000256" key="2">
    <source>
        <dbReference type="ARBA" id="ARBA00022448"/>
    </source>
</evidence>
<dbReference type="Proteomes" id="UP000002531">
    <property type="component" value="Chromosome"/>
</dbReference>
<dbReference type="AlphaFoldDB" id="Q3SN41"/>
<gene>
    <name evidence="13" type="ordered locus">Nwi_3051</name>
</gene>
<keyword evidence="13" id="KW-0675">Receptor</keyword>
<evidence type="ECO:0000256" key="8">
    <source>
        <dbReference type="PROSITE-ProRule" id="PRU01360"/>
    </source>
</evidence>
<dbReference type="GO" id="GO:0044718">
    <property type="term" value="P:siderophore transmembrane transport"/>
    <property type="evidence" value="ECO:0007669"/>
    <property type="project" value="TreeGrafter"/>
</dbReference>
<keyword evidence="3 8" id="KW-1134">Transmembrane beta strand</keyword>
<dbReference type="Pfam" id="PF07715">
    <property type="entry name" value="Plug"/>
    <property type="match status" value="1"/>
</dbReference>
<dbReference type="GO" id="GO:0015344">
    <property type="term" value="F:siderophore uptake transmembrane transporter activity"/>
    <property type="evidence" value="ECO:0007669"/>
    <property type="project" value="TreeGrafter"/>
</dbReference>
<evidence type="ECO:0000256" key="6">
    <source>
        <dbReference type="ARBA" id="ARBA00023136"/>
    </source>
</evidence>
<protein>
    <submittedName>
        <fullName evidence="13">TonB-dependent receptor</fullName>
    </submittedName>
</protein>
<dbReference type="PANTHER" id="PTHR30069:SF40">
    <property type="entry name" value="TONB-DEPENDENT RECEPTOR NMB0964-RELATED"/>
    <property type="match status" value="1"/>
</dbReference>
<reference evidence="13 14" key="1">
    <citation type="journal article" date="2006" name="Appl. Environ. Microbiol.">
        <title>Genome sequence of the chemolithoautotrophic nitrite-oxidizing bacterium Nitrobacter winogradskyi Nb-255.</title>
        <authorList>
            <person name="Starkenburg S.R."/>
            <person name="Chain P.S."/>
            <person name="Sayavedra-Soto L.A."/>
            <person name="Hauser L."/>
            <person name="Land M.L."/>
            <person name="Larimer F.W."/>
            <person name="Malfatti S.A."/>
            <person name="Klotz M.G."/>
            <person name="Bottomley P.J."/>
            <person name="Arp D.J."/>
            <person name="Hickey W.J."/>
        </authorList>
    </citation>
    <scope>NUCLEOTIDE SEQUENCE [LARGE SCALE GENOMIC DNA]</scope>
    <source>
        <strain evidence="14">ATCC 25391 / DSM 10237 / CIP 104748 / NCIMB 11846 / Nb-255</strain>
    </source>
</reference>
<dbReference type="InterPro" id="IPR036942">
    <property type="entry name" value="Beta-barrel_TonB_sf"/>
</dbReference>
<feature type="chain" id="PRO_5004229038" evidence="10">
    <location>
        <begin position="22"/>
        <end position="702"/>
    </location>
</feature>
<evidence type="ECO:0000259" key="11">
    <source>
        <dbReference type="Pfam" id="PF00593"/>
    </source>
</evidence>
<dbReference type="PANTHER" id="PTHR30069">
    <property type="entry name" value="TONB-DEPENDENT OUTER MEMBRANE RECEPTOR"/>
    <property type="match status" value="1"/>
</dbReference>
<evidence type="ECO:0000313" key="14">
    <source>
        <dbReference type="Proteomes" id="UP000002531"/>
    </source>
</evidence>
<dbReference type="InterPro" id="IPR037066">
    <property type="entry name" value="Plug_dom_sf"/>
</dbReference>
<comment type="similarity">
    <text evidence="8 9">Belongs to the TonB-dependent receptor family.</text>
</comment>
<dbReference type="InterPro" id="IPR039426">
    <property type="entry name" value="TonB-dep_rcpt-like"/>
</dbReference>
<evidence type="ECO:0000259" key="12">
    <source>
        <dbReference type="Pfam" id="PF07715"/>
    </source>
</evidence>
<evidence type="ECO:0000256" key="9">
    <source>
        <dbReference type="RuleBase" id="RU003357"/>
    </source>
</evidence>
<dbReference type="HOGENOM" id="CLU_008287_10_1_5"/>
<keyword evidence="4 8" id="KW-0812">Transmembrane</keyword>
<feature type="domain" description="TonB-dependent receptor plug" evidence="12">
    <location>
        <begin position="62"/>
        <end position="163"/>
    </location>
</feature>
<organism evidence="13 14">
    <name type="scientific">Nitrobacter winogradskyi (strain ATCC 25391 / DSM 10237 / CIP 104748 / NCIMB 11846 / Nb-255)</name>
    <dbReference type="NCBI Taxonomy" id="323098"/>
    <lineage>
        <taxon>Bacteria</taxon>
        <taxon>Pseudomonadati</taxon>
        <taxon>Pseudomonadota</taxon>
        <taxon>Alphaproteobacteria</taxon>
        <taxon>Hyphomicrobiales</taxon>
        <taxon>Nitrobacteraceae</taxon>
        <taxon>Nitrobacter</taxon>
    </lineage>
</organism>
<dbReference type="STRING" id="323098.Nwi_3051"/>
<dbReference type="eggNOG" id="COG4206">
    <property type="taxonomic scope" value="Bacteria"/>
</dbReference>
<evidence type="ECO:0000256" key="4">
    <source>
        <dbReference type="ARBA" id="ARBA00022692"/>
    </source>
</evidence>
<evidence type="ECO:0000256" key="5">
    <source>
        <dbReference type="ARBA" id="ARBA00023077"/>
    </source>
</evidence>
<keyword evidence="5 9" id="KW-0798">TonB box</keyword>
<dbReference type="InterPro" id="IPR012910">
    <property type="entry name" value="Plug_dom"/>
</dbReference>
<dbReference type="Pfam" id="PF00593">
    <property type="entry name" value="TonB_dep_Rec_b-barrel"/>
    <property type="match status" value="1"/>
</dbReference>
<proteinExistence type="inferred from homology"/>
<dbReference type="EMBL" id="CP000115">
    <property type="protein sequence ID" value="ABA06300.1"/>
    <property type="molecule type" value="Genomic_DNA"/>
</dbReference>
<evidence type="ECO:0000256" key="10">
    <source>
        <dbReference type="SAM" id="SignalP"/>
    </source>
</evidence>
<dbReference type="InterPro" id="IPR000531">
    <property type="entry name" value="Beta-barrel_TonB"/>
</dbReference>
<keyword evidence="7 8" id="KW-0998">Cell outer membrane</keyword>
<feature type="signal peptide" evidence="10">
    <location>
        <begin position="1"/>
        <end position="21"/>
    </location>
</feature>
<dbReference type="Gene3D" id="2.40.170.20">
    <property type="entry name" value="TonB-dependent receptor, beta-barrel domain"/>
    <property type="match status" value="1"/>
</dbReference>
<evidence type="ECO:0000256" key="3">
    <source>
        <dbReference type="ARBA" id="ARBA00022452"/>
    </source>
</evidence>
<keyword evidence="2 8" id="KW-0813">Transport</keyword>
<feature type="domain" description="TonB-dependent receptor-like beta-barrel" evidence="11">
    <location>
        <begin position="260"/>
        <end position="671"/>
    </location>
</feature>
<dbReference type="Gene3D" id="2.170.130.10">
    <property type="entry name" value="TonB-dependent receptor, plug domain"/>
    <property type="match status" value="1"/>
</dbReference>
<name>Q3SN41_NITWN</name>
<dbReference type="KEGG" id="nwi:Nwi_3051"/>
<evidence type="ECO:0000256" key="7">
    <source>
        <dbReference type="ARBA" id="ARBA00023237"/>
    </source>
</evidence>
<comment type="subcellular location">
    <subcellularLocation>
        <location evidence="1 8">Cell outer membrane</location>
        <topology evidence="1 8">Multi-pass membrane protein</topology>
    </subcellularLocation>
</comment>
<dbReference type="SUPFAM" id="SSF56935">
    <property type="entry name" value="Porins"/>
    <property type="match status" value="1"/>
</dbReference>
<dbReference type="PROSITE" id="PS52016">
    <property type="entry name" value="TONB_DEPENDENT_REC_3"/>
    <property type="match status" value="1"/>
</dbReference>
<keyword evidence="10" id="KW-0732">Signal</keyword>
<keyword evidence="6 8" id="KW-0472">Membrane</keyword>
<evidence type="ECO:0000256" key="1">
    <source>
        <dbReference type="ARBA" id="ARBA00004571"/>
    </source>
</evidence>
<evidence type="ECO:0000313" key="13">
    <source>
        <dbReference type="EMBL" id="ABA06300.1"/>
    </source>
</evidence>
<keyword evidence="14" id="KW-1185">Reference proteome</keyword>
<accession>Q3SN41</accession>
<sequence>MRFSRWFLQTCVMAFSSAAAAQTIDLPEVVVTSPNPIQTAPNSDEAGYPGATSQSIAAASSFTSVSVMTSQQGLTRGAASLGDALSTTPGVSSTTFSPVASRPVIRGLGGFRVRTQENGIGSHDMGNLGEDHAVTIDPLVAGRVEVIRGPGTLRYGSQAIGGVVSANNGRIPTVIPPNGVAFEARGGLNSVSGGKDGALLLDAGGGDFALHVDTFKRAAGDYRIPGGIQENSSYSSQGYSIGGSHLFKDGFVGVSYQSMATTYFIPGIDSAREKNHIDLRQSKWSSRGEWRLRESGIDTLRYWLGFTDYKHDEIDGLGAATNIGSTFRNRELESRVEVSHLPFSTAFGELTGAAGVQWGRRQLSVKGAQEELLSPARAENLAAFIFEELQLMPALRMQGAIRMERTAIAGTGASFPSSYLPPPDQPSLFAVNRSFLPVSASAGLLYDLPYGMVARVTAQHVERAPDPVELFYKGPHDTPRTFEIGDPTMTLEKADTLEIGLKRGRGDTRFEISAYYTKYQNFIYKNFTGLMCNDSFATCGAPGASFDQIIYSQRDATFTGGELQIEHDVARLWDGIWGVEAQYDVVRATFADGSYVPKIPPYRLGGGLFYRDPSWSARINLLHAFAQNNLGAFETPTPGYNLLNAEVSYMAKLPTPTFPTELTIGLRGENLLNDSIRFHQSYKKDEVLQPGRNIRLFASVKF</sequence>
<dbReference type="GO" id="GO:0009279">
    <property type="term" value="C:cell outer membrane"/>
    <property type="evidence" value="ECO:0007669"/>
    <property type="project" value="UniProtKB-SubCell"/>
</dbReference>